<proteinExistence type="predicted"/>
<gene>
    <name evidence="2" type="ORF">EU556_10140</name>
</gene>
<feature type="transmembrane region" description="Helical" evidence="1">
    <location>
        <begin position="46"/>
        <end position="63"/>
    </location>
</feature>
<dbReference type="EMBL" id="SRLA01000002">
    <property type="protein sequence ID" value="TGE08087.1"/>
    <property type="molecule type" value="Genomic_DNA"/>
</dbReference>
<name>A0A4Z0P9H4_9BACT</name>
<evidence type="ECO:0000256" key="1">
    <source>
        <dbReference type="SAM" id="Phobius"/>
    </source>
</evidence>
<evidence type="ECO:0000313" key="3">
    <source>
        <dbReference type="Proteomes" id="UP000298337"/>
    </source>
</evidence>
<keyword evidence="1" id="KW-1133">Transmembrane helix</keyword>
<dbReference type="RefSeq" id="WP_135433774.1">
    <property type="nucleotide sequence ID" value="NZ_SRLA01000002.1"/>
</dbReference>
<keyword evidence="1" id="KW-0472">Membrane</keyword>
<evidence type="ECO:0008006" key="4">
    <source>
        <dbReference type="Google" id="ProtNLM"/>
    </source>
</evidence>
<comment type="caution">
    <text evidence="2">The sequence shown here is derived from an EMBL/GenBank/DDBJ whole genome shotgun (WGS) entry which is preliminary data.</text>
</comment>
<dbReference type="AlphaFoldDB" id="A0A4Z0P9H4"/>
<reference evidence="2 3" key="1">
    <citation type="submission" date="2019-04" db="EMBL/GenBank/DDBJ databases">
        <authorList>
            <person name="Feng G."/>
            <person name="Zhang J."/>
            <person name="Zhu H."/>
        </authorList>
    </citation>
    <scope>NUCLEOTIDE SEQUENCE [LARGE SCALE GENOMIC DNA]</scope>
    <source>
        <strain evidence="2 3">92R-1</strain>
    </source>
</reference>
<evidence type="ECO:0000313" key="2">
    <source>
        <dbReference type="EMBL" id="TGE08087.1"/>
    </source>
</evidence>
<organism evidence="2 3">
    <name type="scientific">Hymenobacter fodinae</name>
    <dbReference type="NCBI Taxonomy" id="2510796"/>
    <lineage>
        <taxon>Bacteria</taxon>
        <taxon>Pseudomonadati</taxon>
        <taxon>Bacteroidota</taxon>
        <taxon>Cytophagia</taxon>
        <taxon>Cytophagales</taxon>
        <taxon>Hymenobacteraceae</taxon>
        <taxon>Hymenobacter</taxon>
    </lineage>
</organism>
<keyword evidence="3" id="KW-1185">Reference proteome</keyword>
<accession>A0A4Z0P9H4</accession>
<feature type="transmembrane region" description="Helical" evidence="1">
    <location>
        <begin position="69"/>
        <end position="88"/>
    </location>
</feature>
<protein>
    <recommendedName>
        <fullName evidence="4">YcxB family protein</fullName>
    </recommendedName>
</protein>
<dbReference type="Proteomes" id="UP000298337">
    <property type="component" value="Unassembled WGS sequence"/>
</dbReference>
<keyword evidence="1" id="KW-0812">Transmembrane</keyword>
<dbReference type="OrthoDB" id="877877at2"/>
<sequence length="176" mass="20007">MHAIHIAPHSITFTDYQAIHQLQQRQRYPGQAAPKPVTSDYWRKKGQLWIGSVASMGAAYWGLGPGKWLAAAIVVTMFTGLGLTHQWFEYRRAFRQHAQSQPATGFELTADTVIIRQGSHCRTVRWQDFYSIQHVSDWLLLYTSVEHCYYLNLQQVQPPNTAADVLGLLPKSIPAE</sequence>